<dbReference type="InterPro" id="IPR011015">
    <property type="entry name" value="LEM/LEM-like_dom_sf"/>
</dbReference>
<dbReference type="GO" id="GO:0003682">
    <property type="term" value="F:chromatin binding"/>
    <property type="evidence" value="ECO:0007669"/>
    <property type="project" value="InterPro"/>
</dbReference>
<dbReference type="PANTHER" id="PTHR47808">
    <property type="entry name" value="INNER NUCLEAR MEMBRANE PROTEIN HEH2-RELATED"/>
    <property type="match status" value="1"/>
</dbReference>
<dbReference type="Gene3D" id="1.10.10.1180">
    <property type="entry name" value="MAN1, winged-helix domain"/>
    <property type="match status" value="1"/>
</dbReference>
<accession>A0AA39V6V7</accession>
<feature type="region of interest" description="Disordered" evidence="7">
    <location>
        <begin position="650"/>
        <end position="699"/>
    </location>
</feature>
<dbReference type="PANTHER" id="PTHR47808:SF2">
    <property type="entry name" value="LEM DOMAIN-CONTAINING PROTEIN 2"/>
    <property type="match status" value="1"/>
</dbReference>
<sequence>MASPDDDLEYLSPSFDPASLTMPRLRNILMSHDIAYPSSAKKPQLVDIFTQELKPKARKILAARDRVRRTSKGITDMPSSQEGTVNGDHDDDAGSMPPPPVPDTPRQRRSRNTASLSAEPIPQPSATKASGTRRSSSKHARQSDTETDKEQEHKRPVARKSRKSEATPKVKVEESDDIPARPPMRGGVFSDDNPFQSGSSPPAPGDHRRRSAGINSDRKKSTTGRRKTEGVPSSSIKQEDGIVVPSSRTFEVPLSTLNQREIKSEPEDELEAGEDFTPEEQLELVRERAANGEVDILPPRRKRQPKRSTIPKSAPWVVFLALLGGYATWWRQEKLAVGYCGIGRPSNAISNVQIPDWASGLKPICEPCPQHAICYQNMDTRCEQDFILQQHPLSLGGLVPLPPTCEPDGEKVRRVKTVADRAVEELRERKAQAECGTLKDDKGKDMPAEIDEQDLKKDVAKKRRKGMSEAEFEELWRPAIGEIMGREEVVSSSDGTHLHLSSTSLARLSLTCAIKRSTRLTLARHRLSLSFITLCILSYFYIRSMIRTARSDTARIPSLVATTLDRLATQAALHARGDAAESWISVGQLRDDVLRDEFSDKRRESLWKRVSAVVQKNANVRASVREGRSGDVSRVWEWIGSVGLLDESWSDRRSGGGKRVSFGGVVDNEGTPEGGRDGTPSAGREMIEQRKWDEGRPLY</sequence>
<feature type="domain" description="Man1/Src1-like C-terminal" evidence="8">
    <location>
        <begin position="319"/>
        <end position="641"/>
    </location>
</feature>
<dbReference type="Proteomes" id="UP001166286">
    <property type="component" value="Unassembled WGS sequence"/>
</dbReference>
<dbReference type="Gene3D" id="1.10.720.40">
    <property type="match status" value="1"/>
</dbReference>
<dbReference type="GO" id="GO:0034399">
    <property type="term" value="C:nuclear periphery"/>
    <property type="evidence" value="ECO:0007669"/>
    <property type="project" value="TreeGrafter"/>
</dbReference>
<evidence type="ECO:0000256" key="2">
    <source>
        <dbReference type="ARBA" id="ARBA00022553"/>
    </source>
</evidence>
<evidence type="ECO:0000256" key="4">
    <source>
        <dbReference type="ARBA" id="ARBA00022989"/>
    </source>
</evidence>
<comment type="caution">
    <text evidence="10">The sequence shown here is derived from an EMBL/GenBank/DDBJ whole genome shotgun (WGS) entry which is preliminary data.</text>
</comment>
<evidence type="ECO:0000259" key="9">
    <source>
        <dbReference type="Pfam" id="PF12949"/>
    </source>
</evidence>
<dbReference type="CDD" id="cd12935">
    <property type="entry name" value="LEM_like"/>
    <property type="match status" value="1"/>
</dbReference>
<dbReference type="InterPro" id="IPR044780">
    <property type="entry name" value="Heh2/Src1"/>
</dbReference>
<dbReference type="InterPro" id="IPR041885">
    <property type="entry name" value="MAN1_winged_helix_dom"/>
</dbReference>
<feature type="compositionally biased region" description="Polar residues" evidence="7">
    <location>
        <begin position="124"/>
        <end position="134"/>
    </location>
</feature>
<proteinExistence type="predicted"/>
<evidence type="ECO:0000256" key="3">
    <source>
        <dbReference type="ARBA" id="ARBA00022692"/>
    </source>
</evidence>
<protein>
    <recommendedName>
        <fullName evidence="12">Sister chromatid separation protein</fullName>
    </recommendedName>
</protein>
<feature type="compositionally biased region" description="Basic and acidic residues" evidence="7">
    <location>
        <begin position="141"/>
        <end position="155"/>
    </location>
</feature>
<keyword evidence="2" id="KW-0597">Phosphoprotein</keyword>
<dbReference type="GO" id="GO:0071763">
    <property type="term" value="P:nuclear membrane organization"/>
    <property type="evidence" value="ECO:0007669"/>
    <property type="project" value="TreeGrafter"/>
</dbReference>
<dbReference type="InterPro" id="IPR025856">
    <property type="entry name" value="HeH/LEM_domain"/>
</dbReference>
<keyword evidence="5" id="KW-0472">Membrane</keyword>
<dbReference type="Pfam" id="PF09402">
    <property type="entry name" value="MSC"/>
    <property type="match status" value="1"/>
</dbReference>
<feature type="compositionally biased region" description="Basic and acidic residues" evidence="7">
    <location>
        <begin position="163"/>
        <end position="173"/>
    </location>
</feature>
<evidence type="ECO:0000256" key="5">
    <source>
        <dbReference type="ARBA" id="ARBA00023136"/>
    </source>
</evidence>
<keyword evidence="3" id="KW-0812">Transmembrane</keyword>
<dbReference type="GO" id="GO:0005783">
    <property type="term" value="C:endoplasmic reticulum"/>
    <property type="evidence" value="ECO:0007669"/>
    <property type="project" value="TreeGrafter"/>
</dbReference>
<dbReference type="AlphaFoldDB" id="A0AA39V6V7"/>
<dbReference type="GO" id="GO:0005637">
    <property type="term" value="C:nuclear inner membrane"/>
    <property type="evidence" value="ECO:0007669"/>
    <property type="project" value="UniProtKB-SubCell"/>
</dbReference>
<evidence type="ECO:0008006" key="12">
    <source>
        <dbReference type="Google" id="ProtNLM"/>
    </source>
</evidence>
<reference evidence="10" key="1">
    <citation type="submission" date="2023-03" db="EMBL/GenBank/DDBJ databases">
        <title>Complete genome of Cladonia borealis.</title>
        <authorList>
            <person name="Park H."/>
        </authorList>
    </citation>
    <scope>NUCLEOTIDE SEQUENCE</scope>
    <source>
        <strain evidence="10">ANT050790</strain>
    </source>
</reference>
<feature type="region of interest" description="Disordered" evidence="7">
    <location>
        <begin position="60"/>
        <end position="241"/>
    </location>
</feature>
<feature type="domain" description="HeH/LEM" evidence="9">
    <location>
        <begin position="17"/>
        <end position="50"/>
    </location>
</feature>
<dbReference type="Pfam" id="PF12949">
    <property type="entry name" value="HeH"/>
    <property type="match status" value="1"/>
</dbReference>
<keyword evidence="11" id="KW-1185">Reference proteome</keyword>
<comment type="subcellular location">
    <subcellularLocation>
        <location evidence="1">Nucleus inner membrane</location>
    </subcellularLocation>
</comment>
<dbReference type="InterPro" id="IPR018996">
    <property type="entry name" value="Man1/Src1-like_C"/>
</dbReference>
<feature type="compositionally biased region" description="Basic and acidic residues" evidence="7">
    <location>
        <begin position="685"/>
        <end position="699"/>
    </location>
</feature>
<gene>
    <name evidence="10" type="ORF">JMJ35_002448</name>
</gene>
<feature type="compositionally biased region" description="Basic residues" evidence="7">
    <location>
        <begin position="60"/>
        <end position="71"/>
    </location>
</feature>
<evidence type="ECO:0000313" key="11">
    <source>
        <dbReference type="Proteomes" id="UP001166286"/>
    </source>
</evidence>
<evidence type="ECO:0000313" key="10">
    <source>
        <dbReference type="EMBL" id="KAK0515069.1"/>
    </source>
</evidence>
<dbReference type="EMBL" id="JAFEKC020000004">
    <property type="protein sequence ID" value="KAK0515069.1"/>
    <property type="molecule type" value="Genomic_DNA"/>
</dbReference>
<name>A0AA39V6V7_9LECA</name>
<evidence type="ECO:0000256" key="1">
    <source>
        <dbReference type="ARBA" id="ARBA00004540"/>
    </source>
</evidence>
<organism evidence="10 11">
    <name type="scientific">Cladonia borealis</name>
    <dbReference type="NCBI Taxonomy" id="184061"/>
    <lineage>
        <taxon>Eukaryota</taxon>
        <taxon>Fungi</taxon>
        <taxon>Dikarya</taxon>
        <taxon>Ascomycota</taxon>
        <taxon>Pezizomycotina</taxon>
        <taxon>Lecanoromycetes</taxon>
        <taxon>OSLEUM clade</taxon>
        <taxon>Lecanoromycetidae</taxon>
        <taxon>Lecanorales</taxon>
        <taxon>Lecanorineae</taxon>
        <taxon>Cladoniaceae</taxon>
        <taxon>Cladonia</taxon>
    </lineage>
</organism>
<evidence type="ECO:0000256" key="7">
    <source>
        <dbReference type="SAM" id="MobiDB-lite"/>
    </source>
</evidence>
<keyword evidence="6" id="KW-0539">Nucleus</keyword>
<keyword evidence="4" id="KW-1133">Transmembrane helix</keyword>
<evidence type="ECO:0000259" key="8">
    <source>
        <dbReference type="Pfam" id="PF09402"/>
    </source>
</evidence>
<evidence type="ECO:0000256" key="6">
    <source>
        <dbReference type="ARBA" id="ARBA00023242"/>
    </source>
</evidence>